<evidence type="ECO:0000313" key="3">
    <source>
        <dbReference type="EMBL" id="MBH8572834.1"/>
    </source>
</evidence>
<dbReference type="EMBL" id="JAECZA010000019">
    <property type="protein sequence ID" value="MBH8572834.1"/>
    <property type="molecule type" value="Genomic_DNA"/>
</dbReference>
<gene>
    <name evidence="3" type="ORF">I8752_07345</name>
</gene>
<dbReference type="Gene3D" id="6.10.10.120">
    <property type="entry name" value="Antitoxin ParD1-like"/>
    <property type="match status" value="1"/>
</dbReference>
<dbReference type="AlphaFoldDB" id="A0A8J7HYU8"/>
<dbReference type="Proteomes" id="UP000662314">
    <property type="component" value="Unassembled WGS sequence"/>
</dbReference>
<dbReference type="Pfam" id="PF03693">
    <property type="entry name" value="ParD_antitoxin"/>
    <property type="match status" value="1"/>
</dbReference>
<reference evidence="3 4" key="1">
    <citation type="journal article" date="2021" name="Int. J. Syst. Evol. Microbiol.">
        <title>Amazonocrinis nigriterrae gen. nov., sp. nov., Atlanticothrix silvestris gen. nov., sp. nov. and Dendronalium phyllosphericum gen. nov., sp. nov., nostocacean cyanobacteria from Brazilian environments.</title>
        <authorList>
            <person name="Alvarenga D.O."/>
            <person name="Andreote A.P.D."/>
            <person name="Branco L.H.Z."/>
            <person name="Delbaje E."/>
            <person name="Cruz R.B."/>
            <person name="Varani A.M."/>
            <person name="Fiore M.F."/>
        </authorList>
    </citation>
    <scope>NUCLEOTIDE SEQUENCE [LARGE SCALE GENOMIC DNA]</scope>
    <source>
        <strain evidence="3 4">CENA369</strain>
    </source>
</reference>
<name>A0A8J7HYU8_9NOST</name>
<organism evidence="3 4">
    <name type="scientific">Dendronalium phyllosphericum CENA369</name>
    <dbReference type="NCBI Taxonomy" id="1725256"/>
    <lineage>
        <taxon>Bacteria</taxon>
        <taxon>Bacillati</taxon>
        <taxon>Cyanobacteriota</taxon>
        <taxon>Cyanophyceae</taxon>
        <taxon>Nostocales</taxon>
        <taxon>Nostocaceae</taxon>
        <taxon>Dendronalium</taxon>
        <taxon>Dendronalium phyllosphericum</taxon>
    </lineage>
</organism>
<dbReference type="NCBIfam" id="TIGR02606">
    <property type="entry name" value="antidote_CC2985"/>
    <property type="match status" value="1"/>
</dbReference>
<comment type="caution">
    <text evidence="3">The sequence shown here is derived from an EMBL/GenBank/DDBJ whole genome shotgun (WGS) entry which is preliminary data.</text>
</comment>
<evidence type="ECO:0000313" key="4">
    <source>
        <dbReference type="Proteomes" id="UP000662314"/>
    </source>
</evidence>
<keyword evidence="4" id="KW-1185">Reference proteome</keyword>
<comment type="similarity">
    <text evidence="1">Belongs to the ParD antitoxin family.</text>
</comment>
<dbReference type="PANTHER" id="PTHR36582:SF2">
    <property type="entry name" value="ANTITOXIN PARD"/>
    <property type="match status" value="1"/>
</dbReference>
<accession>A0A8J7HYU8</accession>
<dbReference type="GO" id="GO:0006355">
    <property type="term" value="P:regulation of DNA-templated transcription"/>
    <property type="evidence" value="ECO:0007669"/>
    <property type="project" value="InterPro"/>
</dbReference>
<dbReference type="InterPro" id="IPR010985">
    <property type="entry name" value="Ribbon_hlx_hlx"/>
</dbReference>
<evidence type="ECO:0000256" key="1">
    <source>
        <dbReference type="ARBA" id="ARBA00008580"/>
    </source>
</evidence>
<proteinExistence type="inferred from homology"/>
<dbReference type="SUPFAM" id="SSF47598">
    <property type="entry name" value="Ribbon-helix-helix"/>
    <property type="match status" value="1"/>
</dbReference>
<protein>
    <submittedName>
        <fullName evidence="3">Type II toxin-antitoxin system ParD family antitoxin</fullName>
    </submittedName>
</protein>
<dbReference type="RefSeq" id="WP_214431658.1">
    <property type="nucleotide sequence ID" value="NZ_CAWPUQ010000101.1"/>
</dbReference>
<evidence type="ECO:0000256" key="2">
    <source>
        <dbReference type="ARBA" id="ARBA00022649"/>
    </source>
</evidence>
<dbReference type="InterPro" id="IPR022789">
    <property type="entry name" value="ParD"/>
</dbReference>
<dbReference type="PANTHER" id="PTHR36582">
    <property type="entry name" value="ANTITOXIN PARD"/>
    <property type="match status" value="1"/>
</dbReference>
<keyword evidence="2" id="KW-1277">Toxin-antitoxin system</keyword>
<sequence length="89" mass="10192">MSITLSPEQEQIIQILLATGKFNSVDEVIQTALRLLEEETRSYQGWLEETRTKIDEGIASLEKGERIDGETFINQLLTKLKKAKQAYFC</sequence>
<dbReference type="InterPro" id="IPR038296">
    <property type="entry name" value="ParD_sf"/>
</dbReference>